<comment type="caution">
    <text evidence="2">The sequence shown here is derived from an EMBL/GenBank/DDBJ whole genome shotgun (WGS) entry which is preliminary data.</text>
</comment>
<evidence type="ECO:0000313" key="2">
    <source>
        <dbReference type="EMBL" id="KJR80967.1"/>
    </source>
</evidence>
<gene>
    <name evidence="2" type="ORF">SPSK_05767</name>
</gene>
<evidence type="ECO:0000313" key="3">
    <source>
        <dbReference type="Proteomes" id="UP000033710"/>
    </source>
</evidence>
<dbReference type="EMBL" id="AXCR01000012">
    <property type="protein sequence ID" value="KJR80967.1"/>
    <property type="molecule type" value="Genomic_DNA"/>
</dbReference>
<feature type="compositionally biased region" description="Basic residues" evidence="1">
    <location>
        <begin position="1"/>
        <end position="10"/>
    </location>
</feature>
<accession>A0A0F2LU36</accession>
<reference evidence="2 3" key="1">
    <citation type="journal article" date="2014" name="BMC Genomics">
        <title>Comparative genomics of the major fungal agents of human and animal Sporotrichosis: Sporothrix schenckii and Sporothrix brasiliensis.</title>
        <authorList>
            <person name="Teixeira M.M."/>
            <person name="de Almeida L.G."/>
            <person name="Kubitschek-Barreira P."/>
            <person name="Alves F.L."/>
            <person name="Kioshima E.S."/>
            <person name="Abadio A.K."/>
            <person name="Fernandes L."/>
            <person name="Derengowski L.S."/>
            <person name="Ferreira K.S."/>
            <person name="Souza R.C."/>
            <person name="Ruiz J.C."/>
            <person name="de Andrade N.C."/>
            <person name="Paes H.C."/>
            <person name="Nicola A.M."/>
            <person name="Albuquerque P."/>
            <person name="Gerber A.L."/>
            <person name="Martins V.P."/>
            <person name="Peconick L.D."/>
            <person name="Neto A.V."/>
            <person name="Chaucanez C.B."/>
            <person name="Silva P.A."/>
            <person name="Cunha O.L."/>
            <person name="de Oliveira F.F."/>
            <person name="dos Santos T.C."/>
            <person name="Barros A.L."/>
            <person name="Soares M.A."/>
            <person name="de Oliveira L.M."/>
            <person name="Marini M.M."/>
            <person name="Villalobos-Duno H."/>
            <person name="Cunha M.M."/>
            <person name="de Hoog S."/>
            <person name="da Silveira J.F."/>
            <person name="Henrissat B."/>
            <person name="Nino-Vega G.A."/>
            <person name="Cisalpino P.S."/>
            <person name="Mora-Montes H.M."/>
            <person name="Almeida S.R."/>
            <person name="Stajich J.E."/>
            <person name="Lopes-Bezerra L.M."/>
            <person name="Vasconcelos A.T."/>
            <person name="Felipe M.S."/>
        </authorList>
    </citation>
    <scope>NUCLEOTIDE SEQUENCE [LARGE SCALE GENOMIC DNA]</scope>
    <source>
        <strain evidence="2 3">1099-18</strain>
    </source>
</reference>
<organism evidence="2 3">
    <name type="scientific">Sporothrix schenckii 1099-18</name>
    <dbReference type="NCBI Taxonomy" id="1397361"/>
    <lineage>
        <taxon>Eukaryota</taxon>
        <taxon>Fungi</taxon>
        <taxon>Dikarya</taxon>
        <taxon>Ascomycota</taxon>
        <taxon>Pezizomycotina</taxon>
        <taxon>Sordariomycetes</taxon>
        <taxon>Sordariomycetidae</taxon>
        <taxon>Ophiostomatales</taxon>
        <taxon>Ophiostomataceae</taxon>
        <taxon>Sporothrix</taxon>
    </lineage>
</organism>
<proteinExistence type="predicted"/>
<dbReference type="RefSeq" id="XP_016583643.1">
    <property type="nucleotide sequence ID" value="XM_016732502.1"/>
</dbReference>
<feature type="region of interest" description="Disordered" evidence="1">
    <location>
        <begin position="1"/>
        <end position="21"/>
    </location>
</feature>
<evidence type="ECO:0000256" key="1">
    <source>
        <dbReference type="SAM" id="MobiDB-lite"/>
    </source>
</evidence>
<dbReference type="VEuPathDB" id="FungiDB:SPSK_05767"/>
<reference evidence="2 3" key="2">
    <citation type="journal article" date="2015" name="Eukaryot. Cell">
        <title>Asexual propagation of a virulent clone complex in a human and feline outbreak of sporotrichosis.</title>
        <authorList>
            <person name="Teixeira Mde M."/>
            <person name="Rodrigues A.M."/>
            <person name="Tsui C.K."/>
            <person name="de Almeida L.G."/>
            <person name="Van Diepeningen A.D."/>
            <person name="van den Ende B.G."/>
            <person name="Fernandes G.F."/>
            <person name="Kano R."/>
            <person name="Hamelin R.C."/>
            <person name="Lopes-Bezerra L.M."/>
            <person name="Vasconcelos A.T."/>
            <person name="de Hoog S."/>
            <person name="de Camargo Z.P."/>
            <person name="Felipe M.S."/>
        </authorList>
    </citation>
    <scope>NUCLEOTIDE SEQUENCE [LARGE SCALE GENOMIC DNA]</scope>
    <source>
        <strain evidence="2 3">1099-18</strain>
    </source>
</reference>
<protein>
    <submittedName>
        <fullName evidence="2">Uncharacterized protein</fullName>
    </submittedName>
</protein>
<name>A0A0F2LU36_SPOSC</name>
<dbReference type="KEGG" id="ssck:SPSK_05767"/>
<dbReference type="Proteomes" id="UP000033710">
    <property type="component" value="Unassembled WGS sequence"/>
</dbReference>
<dbReference type="GeneID" id="27667779"/>
<sequence length="74" mass="8292">MRKERRSRNPGKKEAETGRSFYFLRPPAPSFEGTASDSQLVVAMSFQRSREAATGVGAWHALPHLSSIDDRDEN</sequence>
<dbReference type="AlphaFoldDB" id="A0A0F2LU36"/>